<accession>A0ABY5TQP3</accession>
<name>A0ABY5TQP3_9GAMM</name>
<sequence length="414" mass="47000">MTSSADSVDAVAEQFVEVGLRFQNHDPLPYIYLGPEQRRQAAKADPQPLAATLSDIRALRERLAALPATDDLLEQRRRRDLAERLVAVQTRGEILNGQPPASFDEETQKLFGVQAPHYSEAHFRELVAKLDRLIPGKEPLVERVASFRDRFIIPRDKLDRVIGRAMQECRARTSQQFSLPSNEAVKLNLTGDMPWVGFTEYKGDSQSIVHLNHDVPVHIERAIELGCHEGYPGHHVHALLIEDRLIKGRGWVEYNYISLVGPLAVVAEGAASFAMELAFTRQERMQFERDVLLPLAGLSDEGLETYYHYVDLIEQLNYARNEAARKYLFEGMPRQETIEWLMEFGLETAGTAATRLNVIHAQRSYVVTYNFGRTMIANYLKSKGQIGTPESWQHFHQILTTPLSPRDLLPTTTE</sequence>
<proteinExistence type="predicted"/>
<organism evidence="1 2">
    <name type="scientific">SAR92 clade bacterium H455</name>
    <dbReference type="NCBI Taxonomy" id="2974818"/>
    <lineage>
        <taxon>Bacteria</taxon>
        <taxon>Pseudomonadati</taxon>
        <taxon>Pseudomonadota</taxon>
        <taxon>Gammaproteobacteria</taxon>
        <taxon>Cellvibrionales</taxon>
        <taxon>Porticoccaceae</taxon>
        <taxon>SAR92 clade</taxon>
    </lineage>
</organism>
<keyword evidence="2" id="KW-1185">Reference proteome</keyword>
<dbReference type="EMBL" id="CP103416">
    <property type="protein sequence ID" value="UVW36145.1"/>
    <property type="molecule type" value="Genomic_DNA"/>
</dbReference>
<evidence type="ECO:0008006" key="3">
    <source>
        <dbReference type="Google" id="ProtNLM"/>
    </source>
</evidence>
<gene>
    <name evidence="1" type="ORF">NYF23_05915</name>
</gene>
<dbReference type="Proteomes" id="UP001059934">
    <property type="component" value="Chromosome"/>
</dbReference>
<evidence type="ECO:0000313" key="1">
    <source>
        <dbReference type="EMBL" id="UVW36145.1"/>
    </source>
</evidence>
<reference evidence="1" key="1">
    <citation type="submission" date="2022-08" db="EMBL/GenBank/DDBJ databases">
        <title>Catabolic pathway analysis in culturable SAR92 clade bacteria reveals their overlooked roles in DMSP degradation in coastal seas.</title>
        <authorList>
            <person name="He X."/>
            <person name="Zhang X."/>
            <person name="Zhang Y."/>
        </authorList>
    </citation>
    <scope>NUCLEOTIDE SEQUENCE</scope>
    <source>
        <strain evidence="1">H455</strain>
    </source>
</reference>
<protein>
    <recommendedName>
        <fullName evidence="3">DUF885 domain-containing protein</fullName>
    </recommendedName>
</protein>
<evidence type="ECO:0000313" key="2">
    <source>
        <dbReference type="Proteomes" id="UP001059934"/>
    </source>
</evidence>